<dbReference type="Pfam" id="PF03524">
    <property type="entry name" value="CagX"/>
    <property type="match status" value="1"/>
</dbReference>
<gene>
    <name evidence="4" type="ordered locus">Tint_1936</name>
</gene>
<dbReference type="eggNOG" id="COG3504">
    <property type="taxonomic scope" value="Bacteria"/>
</dbReference>
<sequence length="322" mass="34238">MKLFPYALVALAMVARSAMAMPSTTTIHLIGTPDKGRTSDQLVHGVAPVPLSSRATEDASQEWLQTGIAPSLVGTNGQVMYPYGQSRPTITCAPLHICVINLMAGEHITNMSIGDSVRWLVQSAGAGNRPVVVVKPTAAGLVTNLVVTTDAGRVYYMTLVSDAHDYVPLVGFYDPQQLVINMQQQAAQAGAAEQARVEARKKAVVAPMGSINPASLDFDFTCKADDGHADLENADLKPVRVFAGGGHTYVQMPPDMKYTDAPAVFNVTNGQTELMNSRLVHGYYIIDGLPQRFKLVVGVGKGASSVTCRHGQPGGGGWFSGR</sequence>
<organism evidence="4">
    <name type="scientific">Thiomonas intermedia (strain K12)</name>
    <name type="common">Thiobacillus intermedius</name>
    <dbReference type="NCBI Taxonomy" id="75379"/>
    <lineage>
        <taxon>Bacteria</taxon>
        <taxon>Pseudomonadati</taxon>
        <taxon>Pseudomonadota</taxon>
        <taxon>Betaproteobacteria</taxon>
        <taxon>Burkholderiales</taxon>
        <taxon>Thiomonas</taxon>
    </lineage>
</organism>
<evidence type="ECO:0000313" key="4">
    <source>
        <dbReference type="EMBL" id="ADG31299.1"/>
    </source>
</evidence>
<keyword evidence="2 3" id="KW-0732">Signal</keyword>
<evidence type="ECO:0000256" key="3">
    <source>
        <dbReference type="SAM" id="SignalP"/>
    </source>
</evidence>
<reference evidence="4" key="1">
    <citation type="submission" date="2010-04" db="EMBL/GenBank/DDBJ databases">
        <title>Complete sequence of Thiomonas intermedia K12.</title>
        <authorList>
            <consortium name="US DOE Joint Genome Institute"/>
            <person name="Lucas S."/>
            <person name="Copeland A."/>
            <person name="Lapidus A."/>
            <person name="Cheng J.-F."/>
            <person name="Bruce D."/>
            <person name="Goodwin L."/>
            <person name="Pitluck S."/>
            <person name="Davenport K."/>
            <person name="Detter J.C."/>
            <person name="Han C."/>
            <person name="Tapia R."/>
            <person name="Land M."/>
            <person name="Hauser L."/>
            <person name="Kyrpides N."/>
            <person name="Ovchinnikova G."/>
            <person name="Kerfeld C.A."/>
            <person name="Cannon G.C."/>
            <person name="Heinhorst S."/>
            <person name="Woyke T."/>
        </authorList>
    </citation>
    <scope>NUCLEOTIDE SEQUENCE [LARGE SCALE GENOMIC DNA]</scope>
    <source>
        <strain evidence="4">K12</strain>
    </source>
</reference>
<dbReference type="STRING" id="75379.Tint_1936"/>
<dbReference type="AlphaFoldDB" id="D5X2G6"/>
<accession>D5X2G6</accession>
<protein>
    <submittedName>
        <fullName evidence="4">Conjugal transfer protein TrbG/VirB9/CagX</fullName>
    </submittedName>
</protein>
<dbReference type="InterPro" id="IPR033645">
    <property type="entry name" value="VirB9/CagX/TrbG_C"/>
</dbReference>
<dbReference type="Gene3D" id="2.60.40.2500">
    <property type="match status" value="1"/>
</dbReference>
<dbReference type="CDD" id="cd06911">
    <property type="entry name" value="VirB9_CagX_TrbG"/>
    <property type="match status" value="1"/>
</dbReference>
<feature type="signal peptide" evidence="3">
    <location>
        <begin position="1"/>
        <end position="20"/>
    </location>
</feature>
<dbReference type="BioCyc" id="TINT75379:TINT_RS09695-MONOMER"/>
<dbReference type="InterPro" id="IPR038161">
    <property type="entry name" value="VirB9/CagX/TrbG_C_sf"/>
</dbReference>
<name>D5X2G6_THIK1</name>
<evidence type="ECO:0000256" key="2">
    <source>
        <dbReference type="ARBA" id="ARBA00022729"/>
    </source>
</evidence>
<feature type="chain" id="PRO_5003079979" evidence="3">
    <location>
        <begin position="21"/>
        <end position="322"/>
    </location>
</feature>
<dbReference type="InterPro" id="IPR010258">
    <property type="entry name" value="Conjugal_tfr_TrbG/VirB9/CagX"/>
</dbReference>
<comment type="similarity">
    <text evidence="1">Belongs to the TrbG/VirB9 family.</text>
</comment>
<evidence type="ECO:0000256" key="1">
    <source>
        <dbReference type="ARBA" id="ARBA00006135"/>
    </source>
</evidence>
<dbReference type="EMBL" id="CP002021">
    <property type="protein sequence ID" value="ADG31299.1"/>
    <property type="molecule type" value="Genomic_DNA"/>
</dbReference>
<dbReference type="HOGENOM" id="CLU_058585_1_1_4"/>
<proteinExistence type="inferred from homology"/>
<dbReference type="KEGG" id="tin:Tint_1936"/>